<accession>A0A254N6P2</accession>
<dbReference type="OrthoDB" id="155872at2"/>
<dbReference type="InterPro" id="IPR036388">
    <property type="entry name" value="WH-like_DNA-bd_sf"/>
</dbReference>
<protein>
    <submittedName>
        <fullName evidence="6">LysR family transcriptional regulator</fullName>
    </submittedName>
</protein>
<proteinExistence type="inferred from homology"/>
<dbReference type="PROSITE" id="PS50931">
    <property type="entry name" value="HTH_LYSR"/>
    <property type="match status" value="1"/>
</dbReference>
<dbReference type="Gene3D" id="1.10.10.10">
    <property type="entry name" value="Winged helix-like DNA-binding domain superfamily/Winged helix DNA-binding domain"/>
    <property type="match status" value="1"/>
</dbReference>
<comment type="similarity">
    <text evidence="1">Belongs to the LysR transcriptional regulatory family.</text>
</comment>
<dbReference type="PANTHER" id="PTHR30126">
    <property type="entry name" value="HTH-TYPE TRANSCRIPTIONAL REGULATOR"/>
    <property type="match status" value="1"/>
</dbReference>
<evidence type="ECO:0000313" key="7">
    <source>
        <dbReference type="Proteomes" id="UP000197446"/>
    </source>
</evidence>
<dbReference type="InterPro" id="IPR036390">
    <property type="entry name" value="WH_DNA-bd_sf"/>
</dbReference>
<dbReference type="Proteomes" id="UP000197446">
    <property type="component" value="Unassembled WGS sequence"/>
</dbReference>
<comment type="caution">
    <text evidence="6">The sequence shown here is derived from an EMBL/GenBank/DDBJ whole genome shotgun (WGS) entry which is preliminary data.</text>
</comment>
<dbReference type="Pfam" id="PF03466">
    <property type="entry name" value="LysR_substrate"/>
    <property type="match status" value="1"/>
</dbReference>
<dbReference type="FunFam" id="1.10.10.10:FF:000001">
    <property type="entry name" value="LysR family transcriptional regulator"/>
    <property type="match status" value="1"/>
</dbReference>
<dbReference type="PANTHER" id="PTHR30126:SF98">
    <property type="entry name" value="HTH-TYPE TRANSCRIPTIONAL ACTIVATOR BAUR"/>
    <property type="match status" value="1"/>
</dbReference>
<dbReference type="CDD" id="cd05466">
    <property type="entry name" value="PBP2_LTTR_substrate"/>
    <property type="match status" value="1"/>
</dbReference>
<evidence type="ECO:0000256" key="4">
    <source>
        <dbReference type="ARBA" id="ARBA00023163"/>
    </source>
</evidence>
<dbReference type="EMBL" id="NISI01000006">
    <property type="protein sequence ID" value="OWR03234.1"/>
    <property type="molecule type" value="Genomic_DNA"/>
</dbReference>
<dbReference type="PRINTS" id="PR00039">
    <property type="entry name" value="HTHLYSR"/>
</dbReference>
<sequence length="319" mass="35561">MLQIEQLNFHHLFYFWRVAKTGHLTQAATELHVSQSALSSQIRQLEERIGEPLFERSGRRLLLTDTGQLVLSYAENIFGLGREMLGRLQGRGEGLTRVRVGSVATLSRNYLENWIRPLLADPNVTLSLESGLLDDLLRRLFEHQLDVVLANEAAPARPDRPLHCRFLGSQAISLVGPAATWRGRSLRLPEDLEGRELALPGPRHALRGEFDALCVAAGVTPRLRAEVDDMAMLRLVARDSGWLTVLPEVVVQDELRTGVLVRVGRSTQLRENFYAITTLHRHRLERLEQLLAHTPLAVDDDTLTAATGTPPAPSALGRP</sequence>
<dbReference type="Gene3D" id="3.40.190.10">
    <property type="entry name" value="Periplasmic binding protein-like II"/>
    <property type="match status" value="2"/>
</dbReference>
<keyword evidence="7" id="KW-1185">Reference proteome</keyword>
<feature type="domain" description="HTH lysR-type" evidence="5">
    <location>
        <begin position="7"/>
        <end position="64"/>
    </location>
</feature>
<evidence type="ECO:0000313" key="6">
    <source>
        <dbReference type="EMBL" id="OWR03234.1"/>
    </source>
</evidence>
<evidence type="ECO:0000256" key="1">
    <source>
        <dbReference type="ARBA" id="ARBA00009437"/>
    </source>
</evidence>
<evidence type="ECO:0000256" key="2">
    <source>
        <dbReference type="ARBA" id="ARBA00023015"/>
    </source>
</evidence>
<dbReference type="SUPFAM" id="SSF46785">
    <property type="entry name" value="Winged helix' DNA-binding domain"/>
    <property type="match status" value="1"/>
</dbReference>
<gene>
    <name evidence="6" type="ORF">CDO81_16890</name>
</gene>
<dbReference type="GO" id="GO:0000976">
    <property type="term" value="F:transcription cis-regulatory region binding"/>
    <property type="evidence" value="ECO:0007669"/>
    <property type="project" value="TreeGrafter"/>
</dbReference>
<dbReference type="InterPro" id="IPR000847">
    <property type="entry name" value="LysR_HTH_N"/>
</dbReference>
<keyword evidence="3" id="KW-0238">DNA-binding</keyword>
<dbReference type="AlphaFoldDB" id="A0A254N6P2"/>
<name>A0A254N6P2_9BURK</name>
<dbReference type="InterPro" id="IPR005119">
    <property type="entry name" value="LysR_subst-bd"/>
</dbReference>
<keyword evidence="4" id="KW-0804">Transcription</keyword>
<reference evidence="6 7" key="1">
    <citation type="journal article" date="2007" name="Int. J. Syst. Evol. Microbiol.">
        <title>Description of Pelomonas aquatica sp. nov. and Pelomonas puraquae sp. nov., isolated from industrial and haemodialysis water.</title>
        <authorList>
            <person name="Gomila M."/>
            <person name="Bowien B."/>
            <person name="Falsen E."/>
            <person name="Moore E.R."/>
            <person name="Lalucat J."/>
        </authorList>
    </citation>
    <scope>NUCLEOTIDE SEQUENCE [LARGE SCALE GENOMIC DNA]</scope>
    <source>
        <strain evidence="6 7">CCUG 52769</strain>
    </source>
</reference>
<dbReference type="GO" id="GO:0003700">
    <property type="term" value="F:DNA-binding transcription factor activity"/>
    <property type="evidence" value="ECO:0007669"/>
    <property type="project" value="InterPro"/>
</dbReference>
<organism evidence="6 7">
    <name type="scientific">Roseateles puraquae</name>
    <dbReference type="NCBI Taxonomy" id="431059"/>
    <lineage>
        <taxon>Bacteria</taxon>
        <taxon>Pseudomonadati</taxon>
        <taxon>Pseudomonadota</taxon>
        <taxon>Betaproteobacteria</taxon>
        <taxon>Burkholderiales</taxon>
        <taxon>Sphaerotilaceae</taxon>
        <taxon>Roseateles</taxon>
    </lineage>
</organism>
<keyword evidence="2" id="KW-0805">Transcription regulation</keyword>
<evidence type="ECO:0000259" key="5">
    <source>
        <dbReference type="PROSITE" id="PS50931"/>
    </source>
</evidence>
<evidence type="ECO:0000256" key="3">
    <source>
        <dbReference type="ARBA" id="ARBA00023125"/>
    </source>
</evidence>
<dbReference type="RefSeq" id="WP_088484386.1">
    <property type="nucleotide sequence ID" value="NZ_NISI01000006.1"/>
</dbReference>
<dbReference type="Pfam" id="PF00126">
    <property type="entry name" value="HTH_1"/>
    <property type="match status" value="1"/>
</dbReference>
<dbReference type="SUPFAM" id="SSF53850">
    <property type="entry name" value="Periplasmic binding protein-like II"/>
    <property type="match status" value="1"/>
</dbReference>